<dbReference type="Proteomes" id="UP000013840">
    <property type="component" value="Unassembled WGS sequence"/>
</dbReference>
<dbReference type="PROSITE" id="PS51257">
    <property type="entry name" value="PROKAR_LIPOPROTEIN"/>
    <property type="match status" value="1"/>
</dbReference>
<dbReference type="RefSeq" id="WP_010773131.1">
    <property type="nucleotide sequence ID" value="NZ_KB946335.1"/>
</dbReference>
<dbReference type="OrthoDB" id="2193729at2"/>
<evidence type="ECO:0008006" key="4">
    <source>
        <dbReference type="Google" id="ProtNLM"/>
    </source>
</evidence>
<comment type="caution">
    <text evidence="2">The sequence shown here is derived from an EMBL/GenBank/DDBJ whole genome shotgun (WGS) entry which is preliminary data.</text>
</comment>
<evidence type="ECO:0000313" key="3">
    <source>
        <dbReference type="Proteomes" id="UP000013840"/>
    </source>
</evidence>
<evidence type="ECO:0000313" key="2">
    <source>
        <dbReference type="EMBL" id="EOL43724.1"/>
    </source>
</evidence>
<keyword evidence="3" id="KW-1185">Reference proteome</keyword>
<accession>R3TQ98</accession>
<protein>
    <recommendedName>
        <fullName evidence="4">Lipoprotein</fullName>
    </recommendedName>
</protein>
<dbReference type="AlphaFoldDB" id="R3TQ98"/>
<organism evidence="2 3">
    <name type="scientific">Enterococcus caccae ATCC BAA-1240</name>
    <dbReference type="NCBI Taxonomy" id="1158612"/>
    <lineage>
        <taxon>Bacteria</taxon>
        <taxon>Bacillati</taxon>
        <taxon>Bacillota</taxon>
        <taxon>Bacilli</taxon>
        <taxon>Lactobacillales</taxon>
        <taxon>Enterococcaceae</taxon>
        <taxon>Enterococcus</taxon>
    </lineage>
</organism>
<sequence length="230" mass="26268">MKKIKIITIFLIGLLVTGCSSHKVEEEEDFDVFRDQTSSSIEESSSYGDDEVFYEPRDKTTNDTVDEKTSATEEPKEQPKDPKGKIEVIKTKNGNFKIEMTDGWQTVEAKELSDNADVSLKNAVNEEYYMVLSEAKKGFDNFDGFKNSVDLSDLGETKNEKKEEISYHDLKGERRMFTAVKDGVEVYYIYDLMEGKDHYLQCISWTLGSKKSANEADLIKIMNSLVELEK</sequence>
<name>R3TQ98_9ENTE</name>
<evidence type="ECO:0000256" key="1">
    <source>
        <dbReference type="SAM" id="MobiDB-lite"/>
    </source>
</evidence>
<feature type="compositionally biased region" description="Basic and acidic residues" evidence="1">
    <location>
        <begin position="54"/>
        <end position="85"/>
    </location>
</feature>
<dbReference type="eggNOG" id="COG1714">
    <property type="taxonomic scope" value="Bacteria"/>
</dbReference>
<dbReference type="PATRIC" id="fig|1158612.3.peg.3020"/>
<proteinExistence type="predicted"/>
<reference evidence="2 3" key="1">
    <citation type="submission" date="2013-02" db="EMBL/GenBank/DDBJ databases">
        <title>The Genome Sequence of Enterococcus caccae BAA-1240.</title>
        <authorList>
            <consortium name="The Broad Institute Genome Sequencing Platform"/>
            <consortium name="The Broad Institute Genome Sequencing Center for Infectious Disease"/>
            <person name="Earl A.M."/>
            <person name="Gilmore M.S."/>
            <person name="Lebreton F."/>
            <person name="Walker B."/>
            <person name="Young S.K."/>
            <person name="Zeng Q."/>
            <person name="Gargeya S."/>
            <person name="Fitzgerald M."/>
            <person name="Haas B."/>
            <person name="Abouelleil A."/>
            <person name="Alvarado L."/>
            <person name="Arachchi H.M."/>
            <person name="Berlin A.M."/>
            <person name="Chapman S.B."/>
            <person name="Dewar J."/>
            <person name="Goldberg J."/>
            <person name="Griggs A."/>
            <person name="Gujja S."/>
            <person name="Hansen M."/>
            <person name="Howarth C."/>
            <person name="Imamovic A."/>
            <person name="Larimer J."/>
            <person name="McCowan C."/>
            <person name="Murphy C."/>
            <person name="Neiman D."/>
            <person name="Pearson M."/>
            <person name="Priest M."/>
            <person name="Roberts A."/>
            <person name="Saif S."/>
            <person name="Shea T."/>
            <person name="Sisk P."/>
            <person name="Sykes S."/>
            <person name="Wortman J."/>
            <person name="Nusbaum C."/>
            <person name="Birren B."/>
        </authorList>
    </citation>
    <scope>NUCLEOTIDE SEQUENCE [LARGE SCALE GENOMIC DNA]</scope>
    <source>
        <strain evidence="2 3">ATCC BAA-1240</strain>
    </source>
</reference>
<gene>
    <name evidence="2" type="ORF">UC7_03054</name>
</gene>
<dbReference type="STRING" id="317735.RU98_GL000226"/>
<dbReference type="EMBL" id="AJAU01000022">
    <property type="protein sequence ID" value="EOL43724.1"/>
    <property type="molecule type" value="Genomic_DNA"/>
</dbReference>
<feature type="region of interest" description="Disordered" evidence="1">
    <location>
        <begin position="34"/>
        <end position="85"/>
    </location>
</feature>